<keyword evidence="2" id="KW-1185">Reference proteome</keyword>
<evidence type="ECO:0000313" key="1">
    <source>
        <dbReference type="EMBL" id="MBW0517808.1"/>
    </source>
</evidence>
<name>A0A9Q3HUK6_9BASI</name>
<dbReference type="Proteomes" id="UP000765509">
    <property type="component" value="Unassembled WGS sequence"/>
</dbReference>
<reference evidence="1" key="1">
    <citation type="submission" date="2021-03" db="EMBL/GenBank/DDBJ databases">
        <title>Draft genome sequence of rust myrtle Austropuccinia psidii MF-1, a brazilian biotype.</title>
        <authorList>
            <person name="Quecine M.C."/>
            <person name="Pachon D.M.R."/>
            <person name="Bonatelli M.L."/>
            <person name="Correr F.H."/>
            <person name="Franceschini L.M."/>
            <person name="Leite T.F."/>
            <person name="Margarido G.R.A."/>
            <person name="Almeida C.A."/>
            <person name="Ferrarezi J.A."/>
            <person name="Labate C.A."/>
        </authorList>
    </citation>
    <scope>NUCLEOTIDE SEQUENCE</scope>
    <source>
        <strain evidence="1">MF-1</strain>
    </source>
</reference>
<organism evidence="1 2">
    <name type="scientific">Austropuccinia psidii MF-1</name>
    <dbReference type="NCBI Taxonomy" id="1389203"/>
    <lineage>
        <taxon>Eukaryota</taxon>
        <taxon>Fungi</taxon>
        <taxon>Dikarya</taxon>
        <taxon>Basidiomycota</taxon>
        <taxon>Pucciniomycotina</taxon>
        <taxon>Pucciniomycetes</taxon>
        <taxon>Pucciniales</taxon>
        <taxon>Sphaerophragmiaceae</taxon>
        <taxon>Austropuccinia</taxon>
    </lineage>
</organism>
<dbReference type="AlphaFoldDB" id="A0A9Q3HUK6"/>
<evidence type="ECO:0000313" key="2">
    <source>
        <dbReference type="Proteomes" id="UP000765509"/>
    </source>
</evidence>
<accession>A0A9Q3HUK6</accession>
<protein>
    <submittedName>
        <fullName evidence="1">Uncharacterized protein</fullName>
    </submittedName>
</protein>
<gene>
    <name evidence="1" type="ORF">O181_057523</name>
</gene>
<proteinExistence type="predicted"/>
<dbReference type="EMBL" id="AVOT02026190">
    <property type="protein sequence ID" value="MBW0517808.1"/>
    <property type="molecule type" value="Genomic_DNA"/>
</dbReference>
<comment type="caution">
    <text evidence="1">The sequence shown here is derived from an EMBL/GenBank/DDBJ whole genome shotgun (WGS) entry which is preliminary data.</text>
</comment>
<sequence length="126" mass="14085">MSLKAKNHIKTIGKLLIITPNGARQLFGMLIFVHEMTYTLLPDHLTPLPCLLSHMNWLPHPCLILYNPYHAYAPAPPWPLSPTLTTYHANTPTAPSRYASDATLTPFYASSHLPSLHSCRALKICI</sequence>